<dbReference type="InterPro" id="IPR038375">
    <property type="entry name" value="NDUFAF7_sf"/>
</dbReference>
<keyword evidence="1" id="KW-0489">Methyltransferase</keyword>
<dbReference type="EMBL" id="CP098747">
    <property type="protein sequence ID" value="USG62967.1"/>
    <property type="molecule type" value="Genomic_DNA"/>
</dbReference>
<dbReference type="Gene3D" id="3.40.50.12710">
    <property type="match status" value="1"/>
</dbReference>
<protein>
    <submittedName>
        <fullName evidence="1">SAM-dependent methyltransferase</fullName>
        <ecNumber evidence="1">2.1.1.-</ecNumber>
    </submittedName>
</protein>
<dbReference type="Proteomes" id="UP001056291">
    <property type="component" value="Chromosome"/>
</dbReference>
<dbReference type="RefSeq" id="WP_251937315.1">
    <property type="nucleotide sequence ID" value="NZ_CP098747.1"/>
</dbReference>
<dbReference type="InterPro" id="IPR029063">
    <property type="entry name" value="SAM-dependent_MTases_sf"/>
</dbReference>
<accession>A0ABY4W717</accession>
<dbReference type="SUPFAM" id="SSF53335">
    <property type="entry name" value="S-adenosyl-L-methionine-dependent methyltransferases"/>
    <property type="match status" value="1"/>
</dbReference>
<keyword evidence="2" id="KW-1185">Reference proteome</keyword>
<keyword evidence="1" id="KW-0808">Transferase</keyword>
<evidence type="ECO:0000313" key="2">
    <source>
        <dbReference type="Proteomes" id="UP001056291"/>
    </source>
</evidence>
<dbReference type="EC" id="2.1.1.-" evidence="1"/>
<dbReference type="GO" id="GO:0008168">
    <property type="term" value="F:methyltransferase activity"/>
    <property type="evidence" value="ECO:0007669"/>
    <property type="project" value="UniProtKB-KW"/>
</dbReference>
<reference evidence="1" key="1">
    <citation type="submission" date="2022-06" db="EMBL/GenBank/DDBJ databases">
        <title>Sneathiella actinostolidae sp. nov., isolated from a sea anemonein the Western Pacific Ocean.</title>
        <authorList>
            <person name="Wei M.J."/>
        </authorList>
    </citation>
    <scope>NUCLEOTIDE SEQUENCE</scope>
    <source>
        <strain evidence="1">PHK-P5</strain>
    </source>
</reference>
<organism evidence="1 2">
    <name type="scientific">Sneathiella marina</name>
    <dbReference type="NCBI Taxonomy" id="2950108"/>
    <lineage>
        <taxon>Bacteria</taxon>
        <taxon>Pseudomonadati</taxon>
        <taxon>Pseudomonadota</taxon>
        <taxon>Alphaproteobacteria</taxon>
        <taxon>Sneathiellales</taxon>
        <taxon>Sneathiellaceae</taxon>
        <taxon>Sneathiella</taxon>
    </lineage>
</organism>
<name>A0ABY4W717_9PROT</name>
<gene>
    <name evidence="1" type="ORF">NBZ79_08250</name>
</gene>
<sequence length="486" mass="55424">MLHQQQEDFVPASQSPIWHLVRTYYRQMGIKAWHDSAVPNYITTNPFIASRYAKIVQGFFADFSRSGKSYPSEDPFYIIELGAGAGRFGYGFLKHFFSDLEMSIRDNRKFVYVMTDICKANIDFWKHHPQLQAFIRQGVLDFAYLDVMSPETIELLISGRTLVAGAIKTPLAVIANYILDSLPHDLFEIRNGTLRARLIKCRMDPDADHIADLVHRTKIDYRVGDCAKDYYQNRNWNAVLNEYQKSENTLNFAIPVGGLTAIEKLSSLTTGPMFMLASDFGDSDLTSIRSLPKRKIARNGCYTARVNFHAISRYLDRVGGRFFSPGHLKSSLETVGLVMNIRRKKLKHLSHAFQTHIRDFGPDEFFMMKKIIGRNIDGLEFEQMIGALRMSCWDAKIFSGFAWALKANLDTLDPWQKKTAVQTLRNVDDMYFRCDNTADPAIVIIDLLLTMGDATAARALLRKNSVFLRQSEGGRRIVNRVRALAN</sequence>
<proteinExistence type="predicted"/>
<evidence type="ECO:0000313" key="1">
    <source>
        <dbReference type="EMBL" id="USG62967.1"/>
    </source>
</evidence>
<dbReference type="GO" id="GO:0032259">
    <property type="term" value="P:methylation"/>
    <property type="evidence" value="ECO:0007669"/>
    <property type="project" value="UniProtKB-KW"/>
</dbReference>